<organism evidence="1 2">
    <name type="scientific">Aspergillus melleus</name>
    <dbReference type="NCBI Taxonomy" id="138277"/>
    <lineage>
        <taxon>Eukaryota</taxon>
        <taxon>Fungi</taxon>
        <taxon>Dikarya</taxon>
        <taxon>Ascomycota</taxon>
        <taxon>Pezizomycotina</taxon>
        <taxon>Eurotiomycetes</taxon>
        <taxon>Eurotiomycetidae</taxon>
        <taxon>Eurotiales</taxon>
        <taxon>Aspergillaceae</taxon>
        <taxon>Aspergillus</taxon>
        <taxon>Aspergillus subgen. Circumdati</taxon>
    </lineage>
</organism>
<sequence length="136" mass="14300">MKASFSAIALALAATSTATKFVVSGDGYMHLNGKQILASNGAVEFQSQGSDFTVSNGFLSTSDGKKLYVGSRGDVLYGSQSGDKGFSIEDGKLTWSHGSFYACPLDELFQTIKLGAVRKDSQTPGDDCSPIVLTQV</sequence>
<dbReference type="Proteomes" id="UP001177260">
    <property type="component" value="Unassembled WGS sequence"/>
</dbReference>
<dbReference type="EMBL" id="JAOPJF010000030">
    <property type="protein sequence ID" value="KAK1144533.1"/>
    <property type="molecule type" value="Genomic_DNA"/>
</dbReference>
<protein>
    <submittedName>
        <fullName evidence="1">Uncharacterized protein</fullName>
    </submittedName>
</protein>
<accession>A0ACC3B2R6</accession>
<proteinExistence type="predicted"/>
<name>A0ACC3B2R6_9EURO</name>
<keyword evidence="2" id="KW-1185">Reference proteome</keyword>
<evidence type="ECO:0000313" key="2">
    <source>
        <dbReference type="Proteomes" id="UP001177260"/>
    </source>
</evidence>
<reference evidence="1 2" key="1">
    <citation type="journal article" date="2023" name="ACS Omega">
        <title>Identification of the Neoaspergillic Acid Biosynthesis Gene Cluster by Establishing an In Vitro CRISPR-Ribonucleoprotein Genetic System in Aspergillus melleus.</title>
        <authorList>
            <person name="Yuan B."/>
            <person name="Grau M.F."/>
            <person name="Murata R.M."/>
            <person name="Torok T."/>
            <person name="Venkateswaran K."/>
            <person name="Stajich J.E."/>
            <person name="Wang C.C.C."/>
        </authorList>
    </citation>
    <scope>NUCLEOTIDE SEQUENCE [LARGE SCALE GENOMIC DNA]</scope>
    <source>
        <strain evidence="1 2">IMV 1140</strain>
    </source>
</reference>
<evidence type="ECO:0000313" key="1">
    <source>
        <dbReference type="EMBL" id="KAK1144533.1"/>
    </source>
</evidence>
<gene>
    <name evidence="1" type="ORF">N8T08_005406</name>
</gene>
<comment type="caution">
    <text evidence="1">The sequence shown here is derived from an EMBL/GenBank/DDBJ whole genome shotgun (WGS) entry which is preliminary data.</text>
</comment>